<dbReference type="InterPro" id="IPR028059">
    <property type="entry name" value="SWM_rpt"/>
</dbReference>
<keyword evidence="3" id="KW-1185">Reference proteome</keyword>
<dbReference type="PROSITE" id="PS51257">
    <property type="entry name" value="PROKAR_LIPOPROTEIN"/>
    <property type="match status" value="1"/>
</dbReference>
<feature type="signal peptide" evidence="1">
    <location>
        <begin position="1"/>
        <end position="20"/>
    </location>
</feature>
<dbReference type="EMBL" id="CP106735">
    <property type="protein sequence ID" value="UXX81099.1"/>
    <property type="molecule type" value="Genomic_DNA"/>
</dbReference>
<organism evidence="2 3">
    <name type="scientific">Reichenbachiella carrageenanivorans</name>
    <dbReference type="NCBI Taxonomy" id="2979869"/>
    <lineage>
        <taxon>Bacteria</taxon>
        <taxon>Pseudomonadati</taxon>
        <taxon>Bacteroidota</taxon>
        <taxon>Cytophagia</taxon>
        <taxon>Cytophagales</taxon>
        <taxon>Reichenbachiellaceae</taxon>
        <taxon>Reichenbachiella</taxon>
    </lineage>
</organism>
<evidence type="ECO:0000313" key="3">
    <source>
        <dbReference type="Proteomes" id="UP001062165"/>
    </source>
</evidence>
<gene>
    <name evidence="2" type="ORF">N7E81_08295</name>
</gene>
<name>A0ABY6D5C9_9BACT</name>
<feature type="chain" id="PRO_5045858223" evidence="1">
    <location>
        <begin position="21"/>
        <end position="543"/>
    </location>
</feature>
<evidence type="ECO:0000256" key="1">
    <source>
        <dbReference type="SAM" id="SignalP"/>
    </source>
</evidence>
<evidence type="ECO:0000313" key="2">
    <source>
        <dbReference type="EMBL" id="UXX81099.1"/>
    </source>
</evidence>
<keyword evidence="1" id="KW-0732">Signal</keyword>
<proteinExistence type="predicted"/>
<sequence>MKNRGIILALFALTFILGCAEDEYVAPTKVVDVSWYTSIHPGTPYSIDVDTYIAFMDLSQNELSHKWVIEEGNHFLKNGFSNNDTLAHFIDETAGLETDEKTINVLFAKTGLNTVRLYNTFSEPVTYPGTVPLEAYQETDVWVIDTTMVVDVYGDLEPAFKVFQNGTEILNIPSDSITSTENIADWPVIDVEVNTTLTFVDMTTQDRPNGRSWEIAGTPATSGDSVAVISFLQYGTTANLGRFTSTRGGDRPTKSRSKIIPLKVRVVSSAAPFELIGEASELEDEVITFQVAGVIDDNTLAGQTANFTVHVTNADAAFDADIPVQSLAVNSEDGSMLELTLSQPIYNSDVITVSYAGGSIKSTDARDLQDFSTAAVETYKAPNVLTDSDRYGFETYVDTNGNAKGWWSQHPQWQRSGDQAATGDFSMSWSTDDYAAVPNATTTHGDGDMTLPADVYTMSIKVWIDPASGIEGVRTNLTPWQLIEWDFTGIAKGSWVTLSQTITTAAVTTKMVLQYNKADSPALTGAQKFYVDDISFVPLELRP</sequence>
<accession>A0ABY6D5C9</accession>
<dbReference type="Pfam" id="PF13753">
    <property type="entry name" value="SWM_repeat"/>
    <property type="match status" value="1"/>
</dbReference>
<dbReference type="RefSeq" id="WP_263052828.1">
    <property type="nucleotide sequence ID" value="NZ_CP106735.1"/>
</dbReference>
<protein>
    <submittedName>
        <fullName evidence="2">SwmB domain-containing protein</fullName>
    </submittedName>
</protein>
<reference evidence="2" key="1">
    <citation type="submission" date="2022-10" db="EMBL/GenBank/DDBJ databases">
        <title>Comparative genomics and taxonomic characterization of three novel marine species of genus Reichenbachiella exhibiting antioxidant and polysaccharide degradation activities.</title>
        <authorList>
            <person name="Muhammad N."/>
            <person name="Lee Y.-J."/>
            <person name="Ko J."/>
            <person name="Kim S.-G."/>
        </authorList>
    </citation>
    <scope>NUCLEOTIDE SEQUENCE</scope>
    <source>
        <strain evidence="2">Wsw4-B4</strain>
    </source>
</reference>
<dbReference type="Proteomes" id="UP001062165">
    <property type="component" value="Chromosome"/>
</dbReference>